<feature type="transmembrane region" description="Helical" evidence="13">
    <location>
        <begin position="12"/>
        <end position="31"/>
    </location>
</feature>
<comment type="caution">
    <text evidence="14">The sequence shown here is derived from an EMBL/GenBank/DDBJ whole genome shotgun (WGS) entry which is preliminary data.</text>
</comment>
<dbReference type="NCBIfam" id="NF009727">
    <property type="entry name" value="PRK13254.1-1"/>
    <property type="match status" value="1"/>
</dbReference>
<evidence type="ECO:0000256" key="13">
    <source>
        <dbReference type="SAM" id="Phobius"/>
    </source>
</evidence>
<accession>A0A438AKQ3</accession>
<comment type="similarity">
    <text evidence="10">Belongs to the CcmE/CycJ family.</text>
</comment>
<feature type="region of interest" description="Disordered" evidence="12">
    <location>
        <begin position="138"/>
        <end position="167"/>
    </location>
</feature>
<evidence type="ECO:0000256" key="4">
    <source>
        <dbReference type="ARBA" id="ARBA00022723"/>
    </source>
</evidence>
<evidence type="ECO:0000256" key="1">
    <source>
        <dbReference type="ARBA" id="ARBA00004370"/>
    </source>
</evidence>
<keyword evidence="8 10" id="KW-0408">Iron</keyword>
<gene>
    <name evidence="10 14" type="primary">ccmE</name>
    <name evidence="10" type="synonym">cycJ</name>
    <name evidence="14" type="ORF">EKE94_00760</name>
</gene>
<feature type="binding site" description="covalent" evidence="10 11">
    <location>
        <position position="123"/>
    </location>
    <ligand>
        <name>heme</name>
        <dbReference type="ChEBI" id="CHEBI:30413"/>
    </ligand>
</feature>
<evidence type="ECO:0000256" key="7">
    <source>
        <dbReference type="ARBA" id="ARBA00022989"/>
    </source>
</evidence>
<dbReference type="Pfam" id="PF03100">
    <property type="entry name" value="CcmE"/>
    <property type="match status" value="1"/>
</dbReference>
<evidence type="ECO:0000256" key="9">
    <source>
        <dbReference type="ARBA" id="ARBA00023136"/>
    </source>
</evidence>
<keyword evidence="10" id="KW-1003">Cell membrane</keyword>
<dbReference type="GO" id="GO:0017003">
    <property type="term" value="P:protein-heme linkage"/>
    <property type="evidence" value="ECO:0007669"/>
    <property type="project" value="UniProtKB-UniRule"/>
</dbReference>
<keyword evidence="2 10" id="KW-0349">Heme</keyword>
<feature type="topological domain" description="Extracellular" evidence="10">
    <location>
        <begin position="31"/>
        <end position="167"/>
    </location>
</feature>
<dbReference type="GO" id="GO:0017004">
    <property type="term" value="P:cytochrome complex assembly"/>
    <property type="evidence" value="ECO:0007669"/>
    <property type="project" value="UniProtKB-KW"/>
</dbReference>
<evidence type="ECO:0000256" key="10">
    <source>
        <dbReference type="HAMAP-Rule" id="MF_01959"/>
    </source>
</evidence>
<evidence type="ECO:0000256" key="8">
    <source>
        <dbReference type="ARBA" id="ARBA00023004"/>
    </source>
</evidence>
<dbReference type="Proteomes" id="UP000285908">
    <property type="component" value="Unassembled WGS sequence"/>
</dbReference>
<dbReference type="NCBIfam" id="NF009731">
    <property type="entry name" value="PRK13254.1-5"/>
    <property type="match status" value="1"/>
</dbReference>
<keyword evidence="15" id="KW-1185">Reference proteome</keyword>
<dbReference type="InterPro" id="IPR036127">
    <property type="entry name" value="CcmE-like_sf"/>
</dbReference>
<keyword evidence="9 10" id="KW-0472">Membrane</keyword>
<reference evidence="14 15" key="1">
    <citation type="submission" date="2018-11" db="EMBL/GenBank/DDBJ databases">
        <title>Mesobaculum littorinae gen. nov., sp. nov., isolated from Littorina scabra that represents a novel genus of the order Rhodobacteraceae.</title>
        <authorList>
            <person name="Li F."/>
        </authorList>
    </citation>
    <scope>NUCLEOTIDE SEQUENCE [LARGE SCALE GENOMIC DNA]</scope>
    <source>
        <strain evidence="14 15">M0103</strain>
    </source>
</reference>
<keyword evidence="3 10" id="KW-0812">Transmembrane</keyword>
<keyword evidence="4 10" id="KW-0479">Metal-binding</keyword>
<dbReference type="Gene3D" id="2.40.50.140">
    <property type="entry name" value="Nucleic acid-binding proteins"/>
    <property type="match status" value="1"/>
</dbReference>
<dbReference type="InterPro" id="IPR012340">
    <property type="entry name" value="NA-bd_OB-fold"/>
</dbReference>
<evidence type="ECO:0000256" key="6">
    <source>
        <dbReference type="ARBA" id="ARBA00022968"/>
    </source>
</evidence>
<dbReference type="PANTHER" id="PTHR34128">
    <property type="entry name" value="CYTOCHROME C-TYPE BIOGENESIS PROTEIN CCME HOMOLOG, MITOCHONDRIAL"/>
    <property type="match status" value="1"/>
</dbReference>
<keyword evidence="5 10" id="KW-0201">Cytochrome c-type biogenesis</keyword>
<dbReference type="RefSeq" id="WP_127904703.1">
    <property type="nucleotide sequence ID" value="NZ_RQXX01000001.1"/>
</dbReference>
<protein>
    <recommendedName>
        <fullName evidence="10">Cytochrome c-type biogenesis protein CcmE</fullName>
    </recommendedName>
    <alternativeName>
        <fullName evidence="10">Cytochrome c maturation protein E</fullName>
    </alternativeName>
    <alternativeName>
        <fullName evidence="10">Heme chaperone CcmE</fullName>
    </alternativeName>
</protein>
<keyword evidence="6 10" id="KW-0735">Signal-anchor</keyword>
<dbReference type="GO" id="GO:0046872">
    <property type="term" value="F:metal ion binding"/>
    <property type="evidence" value="ECO:0007669"/>
    <property type="project" value="UniProtKB-KW"/>
</dbReference>
<organism evidence="14 15">
    <name type="scientific">Mesobaculum littorinae</name>
    <dbReference type="NCBI Taxonomy" id="2486419"/>
    <lineage>
        <taxon>Bacteria</taxon>
        <taxon>Pseudomonadati</taxon>
        <taxon>Pseudomonadota</taxon>
        <taxon>Alphaproteobacteria</taxon>
        <taxon>Rhodobacterales</taxon>
        <taxon>Roseobacteraceae</taxon>
        <taxon>Mesobaculum</taxon>
    </lineage>
</organism>
<dbReference type="SUPFAM" id="SSF82093">
    <property type="entry name" value="Heme chaperone CcmE"/>
    <property type="match status" value="1"/>
</dbReference>
<comment type="function">
    <text evidence="10">Heme chaperone required for the biogenesis of c-type cytochromes. Transiently binds heme delivered by CcmC and transfers the heme to apo-cytochromes in a process facilitated by CcmF and CcmH.</text>
</comment>
<evidence type="ECO:0000256" key="5">
    <source>
        <dbReference type="ARBA" id="ARBA00022748"/>
    </source>
</evidence>
<dbReference type="EMBL" id="RQXX01000001">
    <property type="protein sequence ID" value="RVV99262.1"/>
    <property type="molecule type" value="Genomic_DNA"/>
</dbReference>
<evidence type="ECO:0000256" key="12">
    <source>
        <dbReference type="SAM" id="MobiDB-lite"/>
    </source>
</evidence>
<dbReference type="PANTHER" id="PTHR34128:SF2">
    <property type="entry name" value="CYTOCHROME C-TYPE BIOGENESIS PROTEIN CCME HOMOLOG, MITOCHONDRIAL"/>
    <property type="match status" value="1"/>
</dbReference>
<dbReference type="GO" id="GO:0020037">
    <property type="term" value="F:heme binding"/>
    <property type="evidence" value="ECO:0007669"/>
    <property type="project" value="InterPro"/>
</dbReference>
<dbReference type="OrthoDB" id="9793584at2"/>
<comment type="subcellular location">
    <subcellularLocation>
        <location evidence="10">Cell membrane</location>
        <topology evidence="10">Single-pass type II membrane protein</topology>
    </subcellularLocation>
    <subcellularLocation>
        <location evidence="1">Membrane</location>
    </subcellularLocation>
</comment>
<evidence type="ECO:0000256" key="2">
    <source>
        <dbReference type="ARBA" id="ARBA00022617"/>
    </source>
</evidence>
<name>A0A438AKQ3_9RHOB</name>
<dbReference type="AlphaFoldDB" id="A0A438AKQ3"/>
<evidence type="ECO:0000313" key="15">
    <source>
        <dbReference type="Proteomes" id="UP000285908"/>
    </source>
</evidence>
<sequence length="167" mass="17695">MRSLKKRRRIQVLVVAALALVISTALIGYAMRDGINFFRAPAQVLAEPPGPSETFRLGGLVEEGTLVRGQGETIRFTVTDGAASVPVAYTGVLPDLFEEGQGMIGTGRYVGGTFEATEILAKHDESYMPREVVDALKEQGVYEDPNGSDAVATDSLDPAPSAGLPEG</sequence>
<feature type="topological domain" description="Cytoplasmic" evidence="10">
    <location>
        <begin position="1"/>
        <end position="9"/>
    </location>
</feature>
<evidence type="ECO:0000313" key="14">
    <source>
        <dbReference type="EMBL" id="RVV99262.1"/>
    </source>
</evidence>
<dbReference type="InterPro" id="IPR004329">
    <property type="entry name" value="CcmE"/>
</dbReference>
<feature type="binding site" description="axial binding residue" evidence="10 11">
    <location>
        <position position="127"/>
    </location>
    <ligand>
        <name>heme</name>
        <dbReference type="ChEBI" id="CHEBI:30413"/>
    </ligand>
    <ligandPart>
        <name>Fe</name>
        <dbReference type="ChEBI" id="CHEBI:18248"/>
    </ligandPart>
</feature>
<evidence type="ECO:0000256" key="3">
    <source>
        <dbReference type="ARBA" id="ARBA00022692"/>
    </source>
</evidence>
<dbReference type="HAMAP" id="MF_01959">
    <property type="entry name" value="CcmE"/>
    <property type="match status" value="1"/>
</dbReference>
<evidence type="ECO:0000256" key="11">
    <source>
        <dbReference type="PIRSR" id="PIRSR604329-50"/>
    </source>
</evidence>
<keyword evidence="7 10" id="KW-1133">Transmembrane helix</keyword>
<proteinExistence type="inferred from homology"/>
<dbReference type="GO" id="GO:0005886">
    <property type="term" value="C:plasma membrane"/>
    <property type="evidence" value="ECO:0007669"/>
    <property type="project" value="UniProtKB-SubCell"/>
</dbReference>